<evidence type="ECO:0000313" key="1">
    <source>
        <dbReference type="EMBL" id="KAK8209053.1"/>
    </source>
</evidence>
<dbReference type="EC" id="2.7.4.14" evidence="1"/>
<keyword evidence="1" id="KW-0418">Kinase</keyword>
<reference evidence="1" key="1">
    <citation type="submission" date="2024-02" db="EMBL/GenBank/DDBJ databases">
        <title>Metagenome Assembled Genome of Zalaria obscura JY119.</title>
        <authorList>
            <person name="Vighnesh L."/>
            <person name="Jagadeeshwari U."/>
            <person name="Venkata Ramana C."/>
            <person name="Sasikala C."/>
        </authorList>
    </citation>
    <scope>NUCLEOTIDE SEQUENCE</scope>
    <source>
        <strain evidence="1">JY119</strain>
    </source>
</reference>
<sequence>MFPVDTLSAPYLEQRFAAEALARKEQEAASATMAAAKAQEQSTYPHQRNTHWATKPSPHSVHLATQRPQMPPRIHSAPAGMFGFLSGFKTPTPAQSALNTPLQSPTITAKGNVQGKEREGLTKEDVERGAASTMYTTVLLNDEDHTGSPEGQLYAHIFTSGACTTTYPPQILVAPAAMSSTTPIPPSTCNLTIIPLLGPPGAGKSTLCTALAASYPSLHHISIGSIMRAESQNPASPFAAQIRETQRLGRLGDMQVTVGVLRRHLEDAVERGCRAVVLDGFPRDLDRKSYFADAIHEPPFVLYLSCRDEVVRERLMGRGRFDDTAESVGKRSKTFDELTRPVVEAYREEGRLVEVDGGRTGEEVLGDVKRAFEERVGELLRS</sequence>
<dbReference type="Proteomes" id="UP001320706">
    <property type="component" value="Unassembled WGS sequence"/>
</dbReference>
<keyword evidence="1" id="KW-0808">Transferase</keyword>
<name>A0ACC3SDA5_9PEZI</name>
<evidence type="ECO:0000313" key="2">
    <source>
        <dbReference type="Proteomes" id="UP001320706"/>
    </source>
</evidence>
<keyword evidence="2" id="KW-1185">Reference proteome</keyword>
<gene>
    <name evidence="1" type="primary">URA6</name>
    <name evidence="1" type="ORF">M8818_003746</name>
</gene>
<comment type="caution">
    <text evidence="1">The sequence shown here is derived from an EMBL/GenBank/DDBJ whole genome shotgun (WGS) entry which is preliminary data.</text>
</comment>
<proteinExistence type="predicted"/>
<dbReference type="EMBL" id="JAMKPW020000017">
    <property type="protein sequence ID" value="KAK8209053.1"/>
    <property type="molecule type" value="Genomic_DNA"/>
</dbReference>
<protein>
    <submittedName>
        <fullName evidence="1">Bifunctional uridylate/adenylate kinase</fullName>
        <ecNumber evidence="1">2.7.4.14</ecNumber>
    </submittedName>
</protein>
<accession>A0ACC3SDA5</accession>
<organism evidence="1 2">
    <name type="scientific">Zalaria obscura</name>
    <dbReference type="NCBI Taxonomy" id="2024903"/>
    <lineage>
        <taxon>Eukaryota</taxon>
        <taxon>Fungi</taxon>
        <taxon>Dikarya</taxon>
        <taxon>Ascomycota</taxon>
        <taxon>Pezizomycotina</taxon>
        <taxon>Dothideomycetes</taxon>
        <taxon>Dothideomycetidae</taxon>
        <taxon>Dothideales</taxon>
        <taxon>Zalariaceae</taxon>
        <taxon>Zalaria</taxon>
    </lineage>
</organism>